<keyword evidence="1" id="KW-1133">Transmembrane helix</keyword>
<evidence type="ECO:0000259" key="2">
    <source>
        <dbReference type="Pfam" id="PF02517"/>
    </source>
</evidence>
<dbReference type="Pfam" id="PF02517">
    <property type="entry name" value="Rce1-like"/>
    <property type="match status" value="1"/>
</dbReference>
<feature type="transmembrane region" description="Helical" evidence="1">
    <location>
        <begin position="130"/>
        <end position="148"/>
    </location>
</feature>
<dbReference type="GO" id="GO:0008237">
    <property type="term" value="F:metallopeptidase activity"/>
    <property type="evidence" value="ECO:0007669"/>
    <property type="project" value="UniProtKB-KW"/>
</dbReference>
<feature type="transmembrane region" description="Helical" evidence="1">
    <location>
        <begin position="160"/>
        <end position="178"/>
    </location>
</feature>
<keyword evidence="3" id="KW-0482">Metalloprotease</keyword>
<feature type="domain" description="CAAX prenyl protease 2/Lysostaphin resistance protein A-like" evidence="2">
    <location>
        <begin position="129"/>
        <end position="225"/>
    </location>
</feature>
<sequence length="295" mass="31670">MTQQTTGLAWRRSLVVARALGSLLLGGVAVLGAVFVFRQGLLPLIDAVWRPGPEWLSAFRRVGILLSAMGGYWAYVHWHEKRKATELRLQPLRLLLGGASGAILVALPMAALFALGAYKLVHFRGVSPTLLGIAALLLIAATLEELIYRCLLFRVLEGALGTWVALAVQAVLFALAHLENLEYGGGGEATTMLVSVSVLGLLWGALFALTRNLWVAVANHAAWNFTILLSGVPLSGNEDWRALAPLNSCYAGPDWLTGGRFGPENSLLVMASALVAVLLLLRALRRHGAVLKPKT</sequence>
<protein>
    <submittedName>
        <fullName evidence="3">CPBP family intramembrane metalloprotease</fullName>
    </submittedName>
</protein>
<dbReference type="Proteomes" id="UP000709959">
    <property type="component" value="Unassembled WGS sequence"/>
</dbReference>
<feature type="transmembrane region" description="Helical" evidence="1">
    <location>
        <begin position="58"/>
        <end position="75"/>
    </location>
</feature>
<dbReference type="PANTHER" id="PTHR39430:SF1">
    <property type="entry name" value="PROTEASE"/>
    <property type="match status" value="1"/>
</dbReference>
<dbReference type="InterPro" id="IPR003675">
    <property type="entry name" value="Rce1/LyrA-like_dom"/>
</dbReference>
<keyword evidence="3" id="KW-0378">Hydrolase</keyword>
<keyword evidence="1" id="KW-0812">Transmembrane</keyword>
<accession>A0A936F3K1</accession>
<dbReference type="AlphaFoldDB" id="A0A936F3K1"/>
<organism evidence="3 4">
    <name type="scientific">Candidatus Geothrix odensensis</name>
    <dbReference type="NCBI Taxonomy" id="2954440"/>
    <lineage>
        <taxon>Bacteria</taxon>
        <taxon>Pseudomonadati</taxon>
        <taxon>Acidobacteriota</taxon>
        <taxon>Holophagae</taxon>
        <taxon>Holophagales</taxon>
        <taxon>Holophagaceae</taxon>
        <taxon>Geothrix</taxon>
    </lineage>
</organism>
<evidence type="ECO:0000313" key="3">
    <source>
        <dbReference type="EMBL" id="MBK8572492.1"/>
    </source>
</evidence>
<feature type="transmembrane region" description="Helical" evidence="1">
    <location>
        <begin position="95"/>
        <end position="118"/>
    </location>
</feature>
<dbReference type="PANTHER" id="PTHR39430">
    <property type="entry name" value="MEMBRANE-ASSOCIATED PROTEASE-RELATED"/>
    <property type="match status" value="1"/>
</dbReference>
<reference evidence="3 4" key="1">
    <citation type="submission" date="2020-10" db="EMBL/GenBank/DDBJ databases">
        <title>Connecting structure to function with the recovery of over 1000 high-quality activated sludge metagenome-assembled genomes encoding full-length rRNA genes using long-read sequencing.</title>
        <authorList>
            <person name="Singleton C.M."/>
            <person name="Petriglieri F."/>
            <person name="Kristensen J.M."/>
            <person name="Kirkegaard R.H."/>
            <person name="Michaelsen T.Y."/>
            <person name="Andersen M.H."/>
            <person name="Karst S.M."/>
            <person name="Dueholm M.S."/>
            <person name="Nielsen P.H."/>
            <person name="Albertsen M."/>
        </authorList>
    </citation>
    <scope>NUCLEOTIDE SEQUENCE [LARGE SCALE GENOMIC DNA]</scope>
    <source>
        <strain evidence="3">OdNE_18-Q3-R46-58_MAXAC.008</strain>
    </source>
</reference>
<dbReference type="GO" id="GO:0004175">
    <property type="term" value="F:endopeptidase activity"/>
    <property type="evidence" value="ECO:0007669"/>
    <property type="project" value="UniProtKB-ARBA"/>
</dbReference>
<feature type="transmembrane region" description="Helical" evidence="1">
    <location>
        <begin position="190"/>
        <end position="209"/>
    </location>
</feature>
<feature type="transmembrane region" description="Helical" evidence="1">
    <location>
        <begin position="216"/>
        <end position="236"/>
    </location>
</feature>
<dbReference type="GO" id="GO:0080120">
    <property type="term" value="P:CAAX-box protein maturation"/>
    <property type="evidence" value="ECO:0007669"/>
    <property type="project" value="UniProtKB-ARBA"/>
</dbReference>
<proteinExistence type="predicted"/>
<comment type="caution">
    <text evidence="3">The sequence shown here is derived from an EMBL/GenBank/DDBJ whole genome shotgun (WGS) entry which is preliminary data.</text>
</comment>
<dbReference type="EMBL" id="JADKCH010000005">
    <property type="protein sequence ID" value="MBK8572492.1"/>
    <property type="molecule type" value="Genomic_DNA"/>
</dbReference>
<evidence type="ECO:0000256" key="1">
    <source>
        <dbReference type="SAM" id="Phobius"/>
    </source>
</evidence>
<name>A0A936F3K1_9BACT</name>
<evidence type="ECO:0000313" key="4">
    <source>
        <dbReference type="Proteomes" id="UP000709959"/>
    </source>
</evidence>
<feature type="transmembrane region" description="Helical" evidence="1">
    <location>
        <begin position="20"/>
        <end position="38"/>
    </location>
</feature>
<feature type="transmembrane region" description="Helical" evidence="1">
    <location>
        <begin position="266"/>
        <end position="284"/>
    </location>
</feature>
<gene>
    <name evidence="3" type="ORF">IPN91_07530</name>
</gene>
<keyword evidence="1" id="KW-0472">Membrane</keyword>
<keyword evidence="3" id="KW-0645">Protease</keyword>